<accession>A0A540RBE5</accession>
<reference evidence="1 2" key="1">
    <citation type="submission" date="2019-06" db="EMBL/GenBank/DDBJ databases">
        <title>Draft genome of C. phoceense Strain 272.</title>
        <authorList>
            <person name="Pacheco L.G.C."/>
            <person name="Barberis C.M."/>
            <person name="Almuzara M.N."/>
            <person name="Traglia G.M."/>
            <person name="Santos C.S."/>
            <person name="Rocha D.J.P.G."/>
            <person name="Aguiar E.R.G.R."/>
            <person name="Vay C.A."/>
        </authorList>
    </citation>
    <scope>NUCLEOTIDE SEQUENCE [LARGE SCALE GENOMIC DNA]</scope>
    <source>
        <strain evidence="1 2">272</strain>
    </source>
</reference>
<comment type="caution">
    <text evidence="1">The sequence shown here is derived from an EMBL/GenBank/DDBJ whole genome shotgun (WGS) entry which is preliminary data.</text>
</comment>
<keyword evidence="2" id="KW-1185">Reference proteome</keyword>
<gene>
    <name evidence="1" type="ORF">EJK80_01275</name>
</gene>
<organism evidence="1 2">
    <name type="scientific">Corynebacterium phoceense</name>
    <dbReference type="NCBI Taxonomy" id="1686286"/>
    <lineage>
        <taxon>Bacteria</taxon>
        <taxon>Bacillati</taxon>
        <taxon>Actinomycetota</taxon>
        <taxon>Actinomycetes</taxon>
        <taxon>Mycobacteriales</taxon>
        <taxon>Corynebacteriaceae</taxon>
        <taxon>Corynebacterium</taxon>
    </lineage>
</organism>
<dbReference type="EMBL" id="VHIR01000001">
    <property type="protein sequence ID" value="TQE44734.1"/>
    <property type="molecule type" value="Genomic_DNA"/>
</dbReference>
<evidence type="ECO:0000313" key="2">
    <source>
        <dbReference type="Proteomes" id="UP000318080"/>
    </source>
</evidence>
<dbReference type="RefSeq" id="WP_066488506.1">
    <property type="nucleotide sequence ID" value="NZ_JADPQA010000003.1"/>
</dbReference>
<proteinExistence type="predicted"/>
<dbReference type="AlphaFoldDB" id="A0A540RBE5"/>
<protein>
    <submittedName>
        <fullName evidence="1">SPOR domain-containing protein</fullName>
    </submittedName>
</protein>
<name>A0A540RBE5_9CORY</name>
<dbReference type="GeneID" id="79853495"/>
<evidence type="ECO:0000313" key="1">
    <source>
        <dbReference type="EMBL" id="TQE44734.1"/>
    </source>
</evidence>
<sequence length="62" mass="6824">MTNAGNTKWYYDVATGQVTEGPESGWDNRMGPYDTREEAENALKLAAERNAAADAADKAWED</sequence>
<dbReference type="STRING" id="1686286.GCA_900092335_02343"/>
<dbReference type="Proteomes" id="UP000318080">
    <property type="component" value="Unassembled WGS sequence"/>
</dbReference>